<protein>
    <submittedName>
        <fullName evidence="1">Uncharacterized protein</fullName>
    </submittedName>
</protein>
<dbReference type="STRING" id="1802525.A2975_00675"/>
<organism evidence="1 2">
    <name type="scientific">Candidatus Woesebacteria bacterium RIFCSPLOWO2_01_FULL_44_14</name>
    <dbReference type="NCBI Taxonomy" id="1802525"/>
    <lineage>
        <taxon>Bacteria</taxon>
        <taxon>Candidatus Woeseibacteriota</taxon>
    </lineage>
</organism>
<dbReference type="Proteomes" id="UP000178429">
    <property type="component" value="Unassembled WGS sequence"/>
</dbReference>
<sequence length="69" mass="8096">MALVWDYDPGELAKTESGRIKILERQINYGPGEGEKIKATDVKKYWNKLSLFPERQRLMELLIWGKTRS</sequence>
<reference evidence="1 2" key="1">
    <citation type="journal article" date="2016" name="Nat. Commun.">
        <title>Thousands of microbial genomes shed light on interconnected biogeochemical processes in an aquifer system.</title>
        <authorList>
            <person name="Anantharaman K."/>
            <person name="Brown C.T."/>
            <person name="Hug L.A."/>
            <person name="Sharon I."/>
            <person name="Castelle C.J."/>
            <person name="Probst A.J."/>
            <person name="Thomas B.C."/>
            <person name="Singh A."/>
            <person name="Wilkins M.J."/>
            <person name="Karaoz U."/>
            <person name="Brodie E.L."/>
            <person name="Williams K.H."/>
            <person name="Hubbard S.S."/>
            <person name="Banfield J.F."/>
        </authorList>
    </citation>
    <scope>NUCLEOTIDE SEQUENCE [LARGE SCALE GENOMIC DNA]</scope>
</reference>
<dbReference type="EMBL" id="MGHL01000022">
    <property type="protein sequence ID" value="OGM68588.1"/>
    <property type="molecule type" value="Genomic_DNA"/>
</dbReference>
<evidence type="ECO:0000313" key="2">
    <source>
        <dbReference type="Proteomes" id="UP000178429"/>
    </source>
</evidence>
<proteinExistence type="predicted"/>
<dbReference type="AlphaFoldDB" id="A0A1F8BZ57"/>
<name>A0A1F8BZ57_9BACT</name>
<gene>
    <name evidence="1" type="ORF">A2975_00675</name>
</gene>
<evidence type="ECO:0000313" key="1">
    <source>
        <dbReference type="EMBL" id="OGM68588.1"/>
    </source>
</evidence>
<comment type="caution">
    <text evidence="1">The sequence shown here is derived from an EMBL/GenBank/DDBJ whole genome shotgun (WGS) entry which is preliminary data.</text>
</comment>
<accession>A0A1F8BZ57</accession>